<dbReference type="PROSITE" id="PS51740">
    <property type="entry name" value="SPOVT_ABRB"/>
    <property type="match status" value="1"/>
</dbReference>
<name>A0A369AIM9_9BURK</name>
<evidence type="ECO:0000259" key="3">
    <source>
        <dbReference type="PROSITE" id="PS51740"/>
    </source>
</evidence>
<dbReference type="InterPro" id="IPR037914">
    <property type="entry name" value="SpoVT-AbrB_sf"/>
</dbReference>
<evidence type="ECO:0000256" key="1">
    <source>
        <dbReference type="ARBA" id="ARBA00007924"/>
    </source>
</evidence>
<dbReference type="NCBIfam" id="NF040493">
    <property type="entry name" value="TA_anti_VapB"/>
    <property type="match status" value="1"/>
</dbReference>
<accession>A0A369AIM9</accession>
<sequence>MTTTSVDTAKIFTTGRSQAVRLPKAYRFTTKEVTIERQGDAVILRPKPDHDAWARQLMDAVAAFADGPRLERAEEWPQADREALLP</sequence>
<proteinExistence type="inferred from homology"/>
<gene>
    <name evidence="4" type="ORF">DFR45_107101</name>
</gene>
<dbReference type="Pfam" id="PF04014">
    <property type="entry name" value="MazE_antitoxin"/>
    <property type="match status" value="1"/>
</dbReference>
<comment type="caution">
    <text evidence="4">The sequence shown here is derived from an EMBL/GenBank/DDBJ whole genome shotgun (WGS) entry which is preliminary data.</text>
</comment>
<dbReference type="EMBL" id="QPJU01000007">
    <property type="protein sequence ID" value="RCX09021.1"/>
    <property type="molecule type" value="Genomic_DNA"/>
</dbReference>
<keyword evidence="5" id="KW-1185">Reference proteome</keyword>
<comment type="similarity">
    <text evidence="1">Belongs to the VapB family.</text>
</comment>
<dbReference type="OrthoDB" id="9810009at2"/>
<evidence type="ECO:0000256" key="2">
    <source>
        <dbReference type="PROSITE-ProRule" id="PRU01076"/>
    </source>
</evidence>
<organism evidence="4 5">
    <name type="scientific">Extensimonas vulgaris</name>
    <dbReference type="NCBI Taxonomy" id="1031594"/>
    <lineage>
        <taxon>Bacteria</taxon>
        <taxon>Pseudomonadati</taxon>
        <taxon>Pseudomonadota</taxon>
        <taxon>Betaproteobacteria</taxon>
        <taxon>Burkholderiales</taxon>
        <taxon>Comamonadaceae</taxon>
        <taxon>Extensimonas</taxon>
    </lineage>
</organism>
<dbReference type="PANTHER" id="PTHR37550">
    <property type="entry name" value="ANTITOXIN VAPB1"/>
    <property type="match status" value="1"/>
</dbReference>
<feature type="domain" description="SpoVT-AbrB" evidence="3">
    <location>
        <begin position="9"/>
        <end position="49"/>
    </location>
</feature>
<evidence type="ECO:0000313" key="5">
    <source>
        <dbReference type="Proteomes" id="UP000252174"/>
    </source>
</evidence>
<dbReference type="InterPro" id="IPR051734">
    <property type="entry name" value="VapB_TA_antitoxins"/>
</dbReference>
<keyword evidence="2" id="KW-0238">DNA-binding</keyword>
<dbReference type="PANTHER" id="PTHR37550:SF3">
    <property type="entry name" value="ANTITOXIN VAPB1"/>
    <property type="match status" value="1"/>
</dbReference>
<dbReference type="InterPro" id="IPR007159">
    <property type="entry name" value="SpoVT-AbrB_dom"/>
</dbReference>
<dbReference type="Gene3D" id="2.10.260.10">
    <property type="match status" value="1"/>
</dbReference>
<protein>
    <submittedName>
        <fullName evidence="4">Antitoxin VapB</fullName>
    </submittedName>
</protein>
<dbReference type="AlphaFoldDB" id="A0A369AIM9"/>
<dbReference type="Proteomes" id="UP000252174">
    <property type="component" value="Unassembled WGS sequence"/>
</dbReference>
<reference evidence="4 5" key="1">
    <citation type="submission" date="2018-07" db="EMBL/GenBank/DDBJ databases">
        <title>Genomic Encyclopedia of Type Strains, Phase IV (KMG-IV): sequencing the most valuable type-strain genomes for metagenomic binning, comparative biology and taxonomic classification.</title>
        <authorList>
            <person name="Goeker M."/>
        </authorList>
    </citation>
    <scope>NUCLEOTIDE SEQUENCE [LARGE SCALE GENOMIC DNA]</scope>
    <source>
        <strain evidence="4 5">DSM 100911</strain>
    </source>
</reference>
<evidence type="ECO:0000313" key="4">
    <source>
        <dbReference type="EMBL" id="RCX09021.1"/>
    </source>
</evidence>
<dbReference type="RefSeq" id="WP_114483738.1">
    <property type="nucleotide sequence ID" value="NZ_QPJU01000007.1"/>
</dbReference>
<dbReference type="GO" id="GO:0003677">
    <property type="term" value="F:DNA binding"/>
    <property type="evidence" value="ECO:0007669"/>
    <property type="project" value="UniProtKB-UniRule"/>
</dbReference>
<dbReference type="SUPFAM" id="SSF89447">
    <property type="entry name" value="AbrB/MazE/MraZ-like"/>
    <property type="match status" value="1"/>
</dbReference>
<dbReference type="InterPro" id="IPR047976">
    <property type="entry name" value="Anti_VapB2-like"/>
</dbReference>